<dbReference type="Proteomes" id="UP001241603">
    <property type="component" value="Unassembled WGS sequence"/>
</dbReference>
<evidence type="ECO:0000313" key="6">
    <source>
        <dbReference type="Proteomes" id="UP001241603"/>
    </source>
</evidence>
<dbReference type="Gene3D" id="1.10.10.60">
    <property type="entry name" value="Homeodomain-like"/>
    <property type="match status" value="1"/>
</dbReference>
<feature type="region of interest" description="Disordered" evidence="3">
    <location>
        <begin position="216"/>
        <end position="238"/>
    </location>
</feature>
<keyword evidence="6" id="KW-1185">Reference proteome</keyword>
<comment type="caution">
    <text evidence="5">The sequence shown here is derived from an EMBL/GenBank/DDBJ whole genome shotgun (WGS) entry which is preliminary data.</text>
</comment>
<accession>A0ABU0HBP6</accession>
<dbReference type="InterPro" id="IPR001647">
    <property type="entry name" value="HTH_TetR"/>
</dbReference>
<sequence length="238" mass="26062">MRQQNEFEPGCGGTRGQCAKRSSITEAAETLFSRNGFSASSLDMIATAAGVSRQTIYNHYGDKENLFVAVVRDMTERVNAVLFSVIATFPDRPQSADLEPELTAFATRLIRNCLCDRDGRALRRMIEAEGGRYPKLFAAWRDHGPGKAWSLIGGHFARLAHEHLLSVEDPDLAARQFMALIFADIQMMTLLGEQPSTEQIEAAAMNGVRTFIRAHDATRPVPGPSPVPAGRDATIALS</sequence>
<keyword evidence="1 2" id="KW-0238">DNA-binding</keyword>
<dbReference type="PANTHER" id="PTHR30055:SF146">
    <property type="entry name" value="HTH-TYPE TRANSCRIPTIONAL DUAL REGULATOR CECR"/>
    <property type="match status" value="1"/>
</dbReference>
<evidence type="ECO:0000259" key="4">
    <source>
        <dbReference type="PROSITE" id="PS50977"/>
    </source>
</evidence>
<dbReference type="InterPro" id="IPR050109">
    <property type="entry name" value="HTH-type_TetR-like_transc_reg"/>
</dbReference>
<dbReference type="Pfam" id="PF00440">
    <property type="entry name" value="TetR_N"/>
    <property type="match status" value="1"/>
</dbReference>
<dbReference type="Gene3D" id="1.10.357.10">
    <property type="entry name" value="Tetracycline Repressor, domain 2"/>
    <property type="match status" value="1"/>
</dbReference>
<evidence type="ECO:0000256" key="1">
    <source>
        <dbReference type="ARBA" id="ARBA00023125"/>
    </source>
</evidence>
<dbReference type="SUPFAM" id="SSF46689">
    <property type="entry name" value="Homeodomain-like"/>
    <property type="match status" value="1"/>
</dbReference>
<evidence type="ECO:0000256" key="3">
    <source>
        <dbReference type="SAM" id="MobiDB-lite"/>
    </source>
</evidence>
<dbReference type="RefSeq" id="WP_266350623.1">
    <property type="nucleotide sequence ID" value="NZ_JAPKNG010000006.1"/>
</dbReference>
<gene>
    <name evidence="5" type="ORF">QO014_004139</name>
</gene>
<organism evidence="5 6">
    <name type="scientific">Kaistia dalseonensis</name>
    <dbReference type="NCBI Taxonomy" id="410840"/>
    <lineage>
        <taxon>Bacteria</taxon>
        <taxon>Pseudomonadati</taxon>
        <taxon>Pseudomonadota</taxon>
        <taxon>Alphaproteobacteria</taxon>
        <taxon>Hyphomicrobiales</taxon>
        <taxon>Kaistiaceae</taxon>
        <taxon>Kaistia</taxon>
    </lineage>
</organism>
<protein>
    <submittedName>
        <fullName evidence="5">AcrR family transcriptional regulator</fullName>
    </submittedName>
</protein>
<feature type="domain" description="HTH tetR-type" evidence="4">
    <location>
        <begin position="18"/>
        <end position="78"/>
    </location>
</feature>
<dbReference type="InterPro" id="IPR039536">
    <property type="entry name" value="TetR_C_Proteobacteria"/>
</dbReference>
<dbReference type="PROSITE" id="PS50977">
    <property type="entry name" value="HTH_TETR_2"/>
    <property type="match status" value="1"/>
</dbReference>
<reference evidence="5 6" key="1">
    <citation type="submission" date="2023-07" db="EMBL/GenBank/DDBJ databases">
        <title>Genomic Encyclopedia of Type Strains, Phase IV (KMG-IV): sequencing the most valuable type-strain genomes for metagenomic binning, comparative biology and taxonomic classification.</title>
        <authorList>
            <person name="Goeker M."/>
        </authorList>
    </citation>
    <scope>NUCLEOTIDE SEQUENCE [LARGE SCALE GENOMIC DNA]</scope>
    <source>
        <strain evidence="5 6">B6-8</strain>
    </source>
</reference>
<name>A0ABU0HBP6_9HYPH</name>
<feature type="DNA-binding region" description="H-T-H motif" evidence="2">
    <location>
        <begin position="41"/>
        <end position="60"/>
    </location>
</feature>
<dbReference type="PANTHER" id="PTHR30055">
    <property type="entry name" value="HTH-TYPE TRANSCRIPTIONAL REGULATOR RUTR"/>
    <property type="match status" value="1"/>
</dbReference>
<dbReference type="EMBL" id="JAUSVO010000006">
    <property type="protein sequence ID" value="MDQ0439733.1"/>
    <property type="molecule type" value="Genomic_DNA"/>
</dbReference>
<evidence type="ECO:0000256" key="2">
    <source>
        <dbReference type="PROSITE-ProRule" id="PRU00335"/>
    </source>
</evidence>
<dbReference type="Pfam" id="PF14246">
    <property type="entry name" value="TetR_C_7"/>
    <property type="match status" value="1"/>
</dbReference>
<dbReference type="PRINTS" id="PR00455">
    <property type="entry name" value="HTHTETR"/>
</dbReference>
<dbReference type="InterPro" id="IPR009057">
    <property type="entry name" value="Homeodomain-like_sf"/>
</dbReference>
<proteinExistence type="predicted"/>
<evidence type="ECO:0000313" key="5">
    <source>
        <dbReference type="EMBL" id="MDQ0439733.1"/>
    </source>
</evidence>